<dbReference type="EMBL" id="LVZM01009389">
    <property type="protein sequence ID" value="OUC45473.1"/>
    <property type="molecule type" value="Genomic_DNA"/>
</dbReference>
<evidence type="ECO:0000313" key="1">
    <source>
        <dbReference type="EMBL" id="OUC45473.1"/>
    </source>
</evidence>
<dbReference type="GO" id="GO:0050313">
    <property type="term" value="F:sulfur dioxygenase activity"/>
    <property type="evidence" value="ECO:0007669"/>
    <property type="project" value="TreeGrafter"/>
</dbReference>
<organism evidence="1 2">
    <name type="scientific">Trichinella nativa</name>
    <dbReference type="NCBI Taxonomy" id="6335"/>
    <lineage>
        <taxon>Eukaryota</taxon>
        <taxon>Metazoa</taxon>
        <taxon>Ecdysozoa</taxon>
        <taxon>Nematoda</taxon>
        <taxon>Enoplea</taxon>
        <taxon>Dorylaimia</taxon>
        <taxon>Trichinellida</taxon>
        <taxon>Trichinellidae</taxon>
        <taxon>Trichinella</taxon>
    </lineage>
</organism>
<name>A0A1Y3EK00_9BILA</name>
<dbReference type="SUPFAM" id="SSF56281">
    <property type="entry name" value="Metallo-hydrolase/oxidoreductase"/>
    <property type="match status" value="1"/>
</dbReference>
<gene>
    <name evidence="1" type="ORF">D917_08418</name>
</gene>
<feature type="non-terminal residue" evidence="1">
    <location>
        <position position="1"/>
    </location>
</feature>
<evidence type="ECO:0008006" key="3">
    <source>
        <dbReference type="Google" id="ProtNLM"/>
    </source>
</evidence>
<reference evidence="1 2" key="1">
    <citation type="submission" date="2015-04" db="EMBL/GenBank/DDBJ databases">
        <title>Draft genome of the roundworm Trichinella nativa.</title>
        <authorList>
            <person name="Mitreva M."/>
        </authorList>
    </citation>
    <scope>NUCLEOTIDE SEQUENCE [LARGE SCALE GENOMIC DNA]</scope>
    <source>
        <strain evidence="1 2">ISS45</strain>
    </source>
</reference>
<dbReference type="GO" id="GO:0070813">
    <property type="term" value="P:hydrogen sulfide metabolic process"/>
    <property type="evidence" value="ECO:0007669"/>
    <property type="project" value="TreeGrafter"/>
</dbReference>
<dbReference type="PANTHER" id="PTHR43084:SF1">
    <property type="entry name" value="PERSULFIDE DIOXYGENASE ETHE1, MITOCHONDRIAL"/>
    <property type="match status" value="1"/>
</dbReference>
<evidence type="ECO:0000313" key="2">
    <source>
        <dbReference type="Proteomes" id="UP000243006"/>
    </source>
</evidence>
<dbReference type="AlphaFoldDB" id="A0A1Y3EK00"/>
<dbReference type="InterPro" id="IPR036866">
    <property type="entry name" value="RibonucZ/Hydroxyglut_hydro"/>
</dbReference>
<dbReference type="GO" id="GO:0005739">
    <property type="term" value="C:mitochondrion"/>
    <property type="evidence" value="ECO:0007669"/>
    <property type="project" value="TreeGrafter"/>
</dbReference>
<proteinExistence type="predicted"/>
<dbReference type="InterPro" id="IPR051682">
    <property type="entry name" value="Mito_Persulfide_Diox"/>
</dbReference>
<dbReference type="Gene3D" id="3.60.15.10">
    <property type="entry name" value="Ribonuclease Z/Hydroxyacylglutathione hydrolase-like"/>
    <property type="match status" value="1"/>
</dbReference>
<dbReference type="PANTHER" id="PTHR43084">
    <property type="entry name" value="PERSULFIDE DIOXYGENASE ETHE1"/>
    <property type="match status" value="1"/>
</dbReference>
<comment type="caution">
    <text evidence="1">The sequence shown here is derived from an EMBL/GenBank/DDBJ whole genome shotgun (WGS) entry which is preliminary data.</text>
</comment>
<protein>
    <recommendedName>
        <fullName evidence="3">Metallo-beta-lactamase domain-containing protein</fullName>
    </recommendedName>
</protein>
<dbReference type="Proteomes" id="UP000243006">
    <property type="component" value="Unassembled WGS sequence"/>
</dbReference>
<sequence length="67" mass="7145">NTHAHADHVTATAELRKLVPECKSFISHASGAKANITLVNGETIQFGDCCIEARSTPGHTNGKIFLN</sequence>
<accession>A0A1Y3EK00</accession>
<dbReference type="GO" id="GO:0006749">
    <property type="term" value="P:glutathione metabolic process"/>
    <property type="evidence" value="ECO:0007669"/>
    <property type="project" value="TreeGrafter"/>
</dbReference>